<accession>A0A8S3J557</accession>
<dbReference type="Gene3D" id="1.25.40.10">
    <property type="entry name" value="Tetratricopeptide repeat domain"/>
    <property type="match status" value="1"/>
</dbReference>
<comment type="caution">
    <text evidence="2">The sequence shown here is derived from an EMBL/GenBank/DDBJ whole genome shotgun (WGS) entry which is preliminary data.</text>
</comment>
<dbReference type="Proteomes" id="UP000681720">
    <property type="component" value="Unassembled WGS sequence"/>
</dbReference>
<dbReference type="PANTHER" id="PTHR15977:SF15">
    <property type="entry name" value="CILIA- AND FLAGELLA-ASSOCIATED PROTEIN 46"/>
    <property type="match status" value="1"/>
</dbReference>
<dbReference type="SUPFAM" id="SSF48452">
    <property type="entry name" value="TPR-like"/>
    <property type="match status" value="1"/>
</dbReference>
<name>A0A8S3J557_9BILA</name>
<feature type="non-terminal residue" evidence="2">
    <location>
        <position position="1"/>
    </location>
</feature>
<gene>
    <name evidence="2" type="ORF">GIL414_LOCUS79721</name>
</gene>
<sequence length="188" mass="21610">QREEEAVFESALGSSGLKSEARSYGTSAYSSRTSGNQAHDQKSLIADLPGDRQVFNRIITRNIWLQTAHLLFELNFMQEAKEILQETLKQAKTYDDQACEKRSYIILGEIALSEHRFDQAIDLAMLGQQIPIDEYEWYRSVNTVIEALRQDRNSDLYKQKKVRSLLETSIKRLESIAQLHVNKIMTIA</sequence>
<feature type="region of interest" description="Disordered" evidence="1">
    <location>
        <begin position="1"/>
        <end position="21"/>
    </location>
</feature>
<evidence type="ECO:0000313" key="3">
    <source>
        <dbReference type="Proteomes" id="UP000681720"/>
    </source>
</evidence>
<proteinExistence type="predicted"/>
<evidence type="ECO:0000256" key="1">
    <source>
        <dbReference type="SAM" id="MobiDB-lite"/>
    </source>
</evidence>
<organism evidence="2 3">
    <name type="scientific">Rotaria magnacalcarata</name>
    <dbReference type="NCBI Taxonomy" id="392030"/>
    <lineage>
        <taxon>Eukaryota</taxon>
        <taxon>Metazoa</taxon>
        <taxon>Spiralia</taxon>
        <taxon>Gnathifera</taxon>
        <taxon>Rotifera</taxon>
        <taxon>Eurotatoria</taxon>
        <taxon>Bdelloidea</taxon>
        <taxon>Philodinida</taxon>
        <taxon>Philodinidae</taxon>
        <taxon>Rotaria</taxon>
    </lineage>
</organism>
<protein>
    <submittedName>
        <fullName evidence="2">Uncharacterized protein</fullName>
    </submittedName>
</protein>
<dbReference type="GO" id="GO:0060294">
    <property type="term" value="P:cilium movement involved in cell motility"/>
    <property type="evidence" value="ECO:0007669"/>
    <property type="project" value="InterPro"/>
</dbReference>
<evidence type="ECO:0000313" key="2">
    <source>
        <dbReference type="EMBL" id="CAF5210786.1"/>
    </source>
</evidence>
<dbReference type="InterPro" id="IPR039586">
    <property type="entry name" value="CFAP46"/>
</dbReference>
<dbReference type="PANTHER" id="PTHR15977">
    <property type="entry name" value="CILIA- AND FLAGELLA-ASSOCIATED PROTEIN 46"/>
    <property type="match status" value="1"/>
</dbReference>
<reference evidence="2" key="1">
    <citation type="submission" date="2021-02" db="EMBL/GenBank/DDBJ databases">
        <authorList>
            <person name="Nowell W R."/>
        </authorList>
    </citation>
    <scope>NUCLEOTIDE SEQUENCE</scope>
</reference>
<dbReference type="EMBL" id="CAJOBJ010353040">
    <property type="protein sequence ID" value="CAF5210786.1"/>
    <property type="molecule type" value="Genomic_DNA"/>
</dbReference>
<dbReference type="InterPro" id="IPR011990">
    <property type="entry name" value="TPR-like_helical_dom_sf"/>
</dbReference>
<dbReference type="GO" id="GO:0035082">
    <property type="term" value="P:axoneme assembly"/>
    <property type="evidence" value="ECO:0007669"/>
    <property type="project" value="InterPro"/>
</dbReference>
<feature type="non-terminal residue" evidence="2">
    <location>
        <position position="188"/>
    </location>
</feature>
<dbReference type="AlphaFoldDB" id="A0A8S3J557"/>